<sequence length="86" mass="9390">MKASIAEAEGRLDELVRRAEAGEEVILTHHGKPRIRLEPVDKAASKAVSRRALLEEIQRSARLNATPGPSAARSQDFLYDEDGLPG</sequence>
<organism evidence="4 5">
    <name type="scientific">Jiella sonneratiae</name>
    <dbReference type="NCBI Taxonomy" id="2816856"/>
    <lineage>
        <taxon>Bacteria</taxon>
        <taxon>Pseudomonadati</taxon>
        <taxon>Pseudomonadota</taxon>
        <taxon>Alphaproteobacteria</taxon>
        <taxon>Hyphomicrobiales</taxon>
        <taxon>Aurantimonadaceae</taxon>
        <taxon>Jiella</taxon>
    </lineage>
</organism>
<proteinExistence type="inferred from homology"/>
<gene>
    <name evidence="4" type="ORF">J1C47_08570</name>
</gene>
<dbReference type="InterPro" id="IPR036165">
    <property type="entry name" value="YefM-like_sf"/>
</dbReference>
<dbReference type="Proteomes" id="UP000664288">
    <property type="component" value="Unassembled WGS sequence"/>
</dbReference>
<accession>A0ABS3J1Y7</accession>
<comment type="caution">
    <text evidence="4">The sequence shown here is derived from an EMBL/GenBank/DDBJ whole genome shotgun (WGS) entry which is preliminary data.</text>
</comment>
<feature type="region of interest" description="Disordered" evidence="3">
    <location>
        <begin position="60"/>
        <end position="86"/>
    </location>
</feature>
<evidence type="ECO:0000313" key="4">
    <source>
        <dbReference type="EMBL" id="MBO0903694.1"/>
    </source>
</evidence>
<reference evidence="4 5" key="1">
    <citation type="submission" date="2021-03" db="EMBL/GenBank/DDBJ databases">
        <title>Whole genome sequence of Jiella sp. MQZ13P-4.</title>
        <authorList>
            <person name="Tuo L."/>
        </authorList>
    </citation>
    <scope>NUCLEOTIDE SEQUENCE [LARGE SCALE GENOMIC DNA]</scope>
    <source>
        <strain evidence="4 5">MQZ13P-4</strain>
    </source>
</reference>
<dbReference type="SUPFAM" id="SSF143120">
    <property type="entry name" value="YefM-like"/>
    <property type="match status" value="1"/>
</dbReference>
<keyword evidence="5" id="KW-1185">Reference proteome</keyword>
<evidence type="ECO:0000313" key="5">
    <source>
        <dbReference type="Proteomes" id="UP000664288"/>
    </source>
</evidence>
<dbReference type="Gene3D" id="3.40.1620.10">
    <property type="entry name" value="YefM-like domain"/>
    <property type="match status" value="1"/>
</dbReference>
<evidence type="ECO:0000256" key="3">
    <source>
        <dbReference type="SAM" id="MobiDB-lite"/>
    </source>
</evidence>
<evidence type="ECO:0000256" key="1">
    <source>
        <dbReference type="ARBA" id="ARBA00009981"/>
    </source>
</evidence>
<dbReference type="RefSeq" id="WP_207350338.1">
    <property type="nucleotide sequence ID" value="NZ_JAFMPY010000007.1"/>
</dbReference>
<dbReference type="InterPro" id="IPR006442">
    <property type="entry name" value="Antitoxin_Phd/YefM"/>
</dbReference>
<dbReference type="Pfam" id="PF02604">
    <property type="entry name" value="PhdYeFM_antitox"/>
    <property type="match status" value="1"/>
</dbReference>
<dbReference type="EMBL" id="JAFMPY010000007">
    <property type="protein sequence ID" value="MBO0903694.1"/>
    <property type="molecule type" value="Genomic_DNA"/>
</dbReference>
<comment type="similarity">
    <text evidence="1 2">Belongs to the phD/YefM antitoxin family.</text>
</comment>
<comment type="function">
    <text evidence="2">Antitoxin component of a type II toxin-antitoxin (TA) system.</text>
</comment>
<dbReference type="NCBIfam" id="TIGR01552">
    <property type="entry name" value="phd_fam"/>
    <property type="match status" value="1"/>
</dbReference>
<evidence type="ECO:0000256" key="2">
    <source>
        <dbReference type="RuleBase" id="RU362080"/>
    </source>
</evidence>
<name>A0ABS3J1Y7_9HYPH</name>
<protein>
    <recommendedName>
        <fullName evidence="2">Antitoxin</fullName>
    </recommendedName>
</protein>